<protein>
    <submittedName>
        <fullName evidence="2">Uncharacterized protein</fullName>
    </submittedName>
</protein>
<organism evidence="2 3">
    <name type="scientific">Olpidium bornovanus</name>
    <dbReference type="NCBI Taxonomy" id="278681"/>
    <lineage>
        <taxon>Eukaryota</taxon>
        <taxon>Fungi</taxon>
        <taxon>Fungi incertae sedis</taxon>
        <taxon>Olpidiomycota</taxon>
        <taxon>Olpidiomycotina</taxon>
        <taxon>Olpidiomycetes</taxon>
        <taxon>Olpidiales</taxon>
        <taxon>Olpidiaceae</taxon>
        <taxon>Olpidium</taxon>
    </lineage>
</organism>
<feature type="compositionally biased region" description="Basic residues" evidence="1">
    <location>
        <begin position="82"/>
        <end position="91"/>
    </location>
</feature>
<evidence type="ECO:0000256" key="1">
    <source>
        <dbReference type="SAM" id="MobiDB-lite"/>
    </source>
</evidence>
<evidence type="ECO:0000313" key="3">
    <source>
        <dbReference type="Proteomes" id="UP000673691"/>
    </source>
</evidence>
<name>A0A8H8DII6_9FUNG</name>
<gene>
    <name evidence="2" type="ORF">BJ554DRAFT_510</name>
</gene>
<proteinExistence type="predicted"/>
<comment type="caution">
    <text evidence="2">The sequence shown here is derived from an EMBL/GenBank/DDBJ whole genome shotgun (WGS) entry which is preliminary data.</text>
</comment>
<accession>A0A8H8DII6</accession>
<dbReference type="Proteomes" id="UP000673691">
    <property type="component" value="Unassembled WGS sequence"/>
</dbReference>
<dbReference type="EMBL" id="JAEFCI010007334">
    <property type="protein sequence ID" value="KAG5459127.1"/>
    <property type="molecule type" value="Genomic_DNA"/>
</dbReference>
<evidence type="ECO:0000313" key="2">
    <source>
        <dbReference type="EMBL" id="KAG5459127.1"/>
    </source>
</evidence>
<reference evidence="2 3" key="1">
    <citation type="journal article" name="Sci. Rep.">
        <title>Genome-scale phylogenetic analyses confirm Olpidium as the closest living zoosporic fungus to the non-flagellated, terrestrial fungi.</title>
        <authorList>
            <person name="Chang Y."/>
            <person name="Rochon D."/>
            <person name="Sekimoto S."/>
            <person name="Wang Y."/>
            <person name="Chovatia M."/>
            <person name="Sandor L."/>
            <person name="Salamov A."/>
            <person name="Grigoriev I.V."/>
            <person name="Stajich J.E."/>
            <person name="Spatafora J.W."/>
        </authorList>
    </citation>
    <scope>NUCLEOTIDE SEQUENCE [LARGE SCALE GENOMIC DNA]</scope>
    <source>
        <strain evidence="2">S191</strain>
    </source>
</reference>
<keyword evidence="3" id="KW-1185">Reference proteome</keyword>
<feature type="region of interest" description="Disordered" evidence="1">
    <location>
        <begin position="317"/>
        <end position="378"/>
    </location>
</feature>
<feature type="region of interest" description="Disordered" evidence="1">
    <location>
        <begin position="119"/>
        <end position="156"/>
    </location>
</feature>
<feature type="region of interest" description="Disordered" evidence="1">
    <location>
        <begin position="191"/>
        <end position="214"/>
    </location>
</feature>
<sequence length="447" mass="49983">FQRAAGDGQACRDRAAAGSRRQPRRRDRGFREAAFRGARRSAVATGGADRELGDRRRRRSLSHPAAFASRCGGGGRTEGRRGRAGWRARRRRSRLARRTAARFGGRRLALVDASRLPVGQPGGTRVHDGVDVDRGGGGGGARRGRPRKDRGPVPPGARARLERRLRVVFSSLRAVYRRTLFQRDPPGRFPRGRCVLGPAQGRRSPRRRRSAEVRQRGLVLPRPLPAVLYEPAPPEPRVRPRRLYRGGPAVQFRHSRQRIRASQRQSRLRQRGLQRRFAVSRLLVQLRLRRLLERSADDRAARDPSVVTLQLLLVQGGVRRQRPPPRHGDRHAPDPQAPPVGPVRFPGRRCRAAPRAGPPPVSAVDALRRGGGRRRGRRRLCRRRRLLVSRPVPRARRAVLLRRHGLATALPVPRDVLPRVGPGFARRGGGGGRPHRGRQAASRQGHV</sequence>
<dbReference type="AlphaFoldDB" id="A0A8H8DII6"/>
<feature type="region of interest" description="Disordered" evidence="1">
    <location>
        <begin position="422"/>
        <end position="447"/>
    </location>
</feature>
<feature type="region of interest" description="Disordered" evidence="1">
    <location>
        <begin position="1"/>
        <end position="91"/>
    </location>
</feature>
<feature type="compositionally biased region" description="Basic and acidic residues" evidence="1">
    <location>
        <begin position="125"/>
        <end position="134"/>
    </location>
</feature>
<feature type="non-terminal residue" evidence="2">
    <location>
        <position position="1"/>
    </location>
</feature>